<dbReference type="InterPro" id="IPR046288">
    <property type="entry name" value="DUF6325"/>
</dbReference>
<accession>A0ABS9T8X5</accession>
<proteinExistence type="predicted"/>
<dbReference type="EMBL" id="JAKXMK010000003">
    <property type="protein sequence ID" value="MCH6164873.1"/>
    <property type="molecule type" value="Genomic_DNA"/>
</dbReference>
<sequence>MGPIELLVIEFPGSKFTGGMMPELRRLVESRTITVIDGLLVRKDDKGKASFAEFSELGEAHDAAPLLEILDHAEGLVSDEDIAELTESLPPGDSAAILVFEHTWALPLRQAVVASGGVLAASLRIPGAVVDEVLATVPDQP</sequence>
<dbReference type="Pfam" id="PF19850">
    <property type="entry name" value="DUF6325"/>
    <property type="match status" value="1"/>
</dbReference>
<keyword evidence="2" id="KW-1185">Reference proteome</keyword>
<dbReference type="RefSeq" id="WP_241034894.1">
    <property type="nucleotide sequence ID" value="NZ_BAAAJF010000009.1"/>
</dbReference>
<dbReference type="Proteomes" id="UP001299970">
    <property type="component" value="Unassembled WGS sequence"/>
</dbReference>
<reference evidence="1 2" key="1">
    <citation type="submission" date="2022-03" db="EMBL/GenBank/DDBJ databases">
        <title>Pseudonocardia alaer sp. nov., a novel actinomycete isolated from reed forest soil.</title>
        <authorList>
            <person name="Wang L."/>
        </authorList>
    </citation>
    <scope>NUCLEOTIDE SEQUENCE [LARGE SCALE GENOMIC DNA]</scope>
    <source>
        <strain evidence="1 2">Y-16303</strain>
    </source>
</reference>
<evidence type="ECO:0000313" key="2">
    <source>
        <dbReference type="Proteomes" id="UP001299970"/>
    </source>
</evidence>
<organism evidence="1 2">
    <name type="scientific">Pseudonocardia alaniniphila</name>
    <dbReference type="NCBI Taxonomy" id="75291"/>
    <lineage>
        <taxon>Bacteria</taxon>
        <taxon>Bacillati</taxon>
        <taxon>Actinomycetota</taxon>
        <taxon>Actinomycetes</taxon>
        <taxon>Pseudonocardiales</taxon>
        <taxon>Pseudonocardiaceae</taxon>
        <taxon>Pseudonocardia</taxon>
    </lineage>
</organism>
<evidence type="ECO:0000313" key="1">
    <source>
        <dbReference type="EMBL" id="MCH6164873.1"/>
    </source>
</evidence>
<gene>
    <name evidence="1" type="ORF">MMF94_04175</name>
</gene>
<protein>
    <submittedName>
        <fullName evidence="1">DUF6325 family protein</fullName>
    </submittedName>
</protein>
<comment type="caution">
    <text evidence="1">The sequence shown here is derived from an EMBL/GenBank/DDBJ whole genome shotgun (WGS) entry which is preliminary data.</text>
</comment>
<name>A0ABS9T8X5_9PSEU</name>